<feature type="domain" description="Peptidase S9 prolyl oligopeptidase catalytic" evidence="2">
    <location>
        <begin position="395"/>
        <end position="601"/>
    </location>
</feature>
<dbReference type="SUPFAM" id="SSF53474">
    <property type="entry name" value="alpha/beta-Hydrolases"/>
    <property type="match status" value="1"/>
</dbReference>
<dbReference type="PANTHER" id="PTHR42776:SF27">
    <property type="entry name" value="DIPEPTIDYL PEPTIDASE FAMILY MEMBER 6"/>
    <property type="match status" value="1"/>
</dbReference>
<evidence type="ECO:0000256" key="1">
    <source>
        <dbReference type="ARBA" id="ARBA00022801"/>
    </source>
</evidence>
<dbReference type="InterPro" id="IPR029058">
    <property type="entry name" value="AB_hydrolase_fold"/>
</dbReference>
<dbReference type="GO" id="GO:0006508">
    <property type="term" value="P:proteolysis"/>
    <property type="evidence" value="ECO:0007669"/>
    <property type="project" value="InterPro"/>
</dbReference>
<protein>
    <submittedName>
        <fullName evidence="3">Peptide hydrolase</fullName>
    </submittedName>
</protein>
<dbReference type="GO" id="GO:0004252">
    <property type="term" value="F:serine-type endopeptidase activity"/>
    <property type="evidence" value="ECO:0007669"/>
    <property type="project" value="TreeGrafter"/>
</dbReference>
<evidence type="ECO:0000313" key="4">
    <source>
        <dbReference type="Proteomes" id="UP001157161"/>
    </source>
</evidence>
<proteinExistence type="predicted"/>
<dbReference type="Proteomes" id="UP001157161">
    <property type="component" value="Unassembled WGS sequence"/>
</dbReference>
<keyword evidence="4" id="KW-1185">Reference proteome</keyword>
<keyword evidence="1 3" id="KW-0378">Hydrolase</keyword>
<dbReference type="InterPro" id="IPR011042">
    <property type="entry name" value="6-blade_b-propeller_TolB-like"/>
</dbReference>
<accession>A0AA37XH30</accession>
<gene>
    <name evidence="3" type="ORF">GCM10025875_25920</name>
</gene>
<organism evidence="3 4">
    <name type="scientific">Litorihabitans aurantiacus</name>
    <dbReference type="NCBI Taxonomy" id="1930061"/>
    <lineage>
        <taxon>Bacteria</taxon>
        <taxon>Bacillati</taxon>
        <taxon>Actinomycetota</taxon>
        <taxon>Actinomycetes</taxon>
        <taxon>Micrococcales</taxon>
        <taxon>Beutenbergiaceae</taxon>
        <taxon>Litorihabitans</taxon>
    </lineage>
</organism>
<name>A0AA37XH30_9MICO</name>
<dbReference type="EMBL" id="BSUM01000001">
    <property type="protein sequence ID" value="GMA32600.1"/>
    <property type="molecule type" value="Genomic_DNA"/>
</dbReference>
<sequence>MTQAWEARFRAGHVSLPDWAQDSPDRACVIASHDGVRQVHSLDVTSGALTVATSRPAGTTDATISPDGAWLWWFDDSGGDEYGVWRRQSFGSGPDSTARTPLDSPAAYGAGLLLGLDGVVVVGSSDDGGTRVHVHEVSPDDGGTPAPGRLLYEHEQDAAAAALSHDGALVAIEHSERGDNRHPALRVLRTAEDAAGAVVADLDDGAGLGLGALAFAPRDGDARLLVQHERAGRPELLVWDPTTGASDAVDLGLPGDVADADWFEDADALLVAVDHEARTRLYRHDLTTGTTTPIGPDDGTVGSATTRPDGDVWFTWSSAAQPRSVRSLASGVLLEAPGTTAPPSVVAQDVWAEGPGGRVHALLRRPADAPAGPLPVVVEVHGGPTAHETDSFAPDLAAWVDHGFAVLTVNYRGSTGYGSAWRDALEASVGFTELEDVAAVHAHLVAQGVLDPARSVLAGASWGGYLTLLGLGTQPERWSVGVAGVPVADYVAAYEDEMDSLQAFDRSLFGGSPTDVPEAYRLASPLTYAGAVVAPVLVLAGENDPRCPIRQIENYLGALTARGDAPVVETYRYEAGHGSYADDERIAQMRAQLEFVLRHVQP</sequence>
<evidence type="ECO:0000259" key="2">
    <source>
        <dbReference type="Pfam" id="PF00326"/>
    </source>
</evidence>
<dbReference type="RefSeq" id="WP_284251279.1">
    <property type="nucleotide sequence ID" value="NZ_BSUM01000001.1"/>
</dbReference>
<dbReference type="InterPro" id="IPR001375">
    <property type="entry name" value="Peptidase_S9_cat"/>
</dbReference>
<dbReference type="PANTHER" id="PTHR42776">
    <property type="entry name" value="SERINE PEPTIDASE S9 FAMILY MEMBER"/>
    <property type="match status" value="1"/>
</dbReference>
<dbReference type="AlphaFoldDB" id="A0AA37XH30"/>
<reference evidence="3" key="1">
    <citation type="journal article" date="2014" name="Int. J. Syst. Evol. Microbiol.">
        <title>Complete genome sequence of Corynebacterium casei LMG S-19264T (=DSM 44701T), isolated from a smear-ripened cheese.</title>
        <authorList>
            <consortium name="US DOE Joint Genome Institute (JGI-PGF)"/>
            <person name="Walter F."/>
            <person name="Albersmeier A."/>
            <person name="Kalinowski J."/>
            <person name="Ruckert C."/>
        </authorList>
    </citation>
    <scope>NUCLEOTIDE SEQUENCE</scope>
    <source>
        <strain evidence="3">NBRC 112290</strain>
    </source>
</reference>
<dbReference type="Gene3D" id="3.40.50.1820">
    <property type="entry name" value="alpha/beta hydrolase"/>
    <property type="match status" value="1"/>
</dbReference>
<comment type="caution">
    <text evidence="3">The sequence shown here is derived from an EMBL/GenBank/DDBJ whole genome shotgun (WGS) entry which is preliminary data.</text>
</comment>
<dbReference type="SUPFAM" id="SSF82171">
    <property type="entry name" value="DPP6 N-terminal domain-like"/>
    <property type="match status" value="1"/>
</dbReference>
<dbReference type="Gene3D" id="2.120.10.30">
    <property type="entry name" value="TolB, C-terminal domain"/>
    <property type="match status" value="1"/>
</dbReference>
<reference evidence="3" key="2">
    <citation type="submission" date="2023-02" db="EMBL/GenBank/DDBJ databases">
        <authorList>
            <person name="Sun Q."/>
            <person name="Mori K."/>
        </authorList>
    </citation>
    <scope>NUCLEOTIDE SEQUENCE</scope>
    <source>
        <strain evidence="3">NBRC 112290</strain>
    </source>
</reference>
<evidence type="ECO:0000313" key="3">
    <source>
        <dbReference type="EMBL" id="GMA32600.1"/>
    </source>
</evidence>
<dbReference type="Pfam" id="PF00326">
    <property type="entry name" value="Peptidase_S9"/>
    <property type="match status" value="1"/>
</dbReference>